<dbReference type="Pfam" id="PF02361">
    <property type="entry name" value="CbiQ"/>
    <property type="match status" value="1"/>
</dbReference>
<dbReference type="InterPro" id="IPR003339">
    <property type="entry name" value="ABC/ECF_trnsptr_transmembrane"/>
</dbReference>
<evidence type="ECO:0000256" key="3">
    <source>
        <dbReference type="ARBA" id="ARBA00022692"/>
    </source>
</evidence>
<reference evidence="7" key="1">
    <citation type="journal article" date="2021" name="PeerJ">
        <title>Extensive microbial diversity within the chicken gut microbiome revealed by metagenomics and culture.</title>
        <authorList>
            <person name="Gilroy R."/>
            <person name="Ravi A."/>
            <person name="Getino M."/>
            <person name="Pursley I."/>
            <person name="Horton D.L."/>
            <person name="Alikhan N.F."/>
            <person name="Baker D."/>
            <person name="Gharbi K."/>
            <person name="Hall N."/>
            <person name="Watson M."/>
            <person name="Adriaenssens E.M."/>
            <person name="Foster-Nyarko E."/>
            <person name="Jarju S."/>
            <person name="Secka A."/>
            <person name="Antonio M."/>
            <person name="Oren A."/>
            <person name="Chaudhuri R.R."/>
            <person name="La Ragione R."/>
            <person name="Hildebrand F."/>
            <person name="Pallen M.J."/>
        </authorList>
    </citation>
    <scope>NUCLEOTIDE SEQUENCE</scope>
    <source>
        <strain evidence="7">CHK196-7946</strain>
    </source>
</reference>
<dbReference type="GO" id="GO:0043190">
    <property type="term" value="C:ATP-binding cassette (ABC) transporter complex"/>
    <property type="evidence" value="ECO:0007669"/>
    <property type="project" value="InterPro"/>
</dbReference>
<feature type="transmembrane region" description="Helical" evidence="6">
    <location>
        <begin position="150"/>
        <end position="172"/>
    </location>
</feature>
<evidence type="ECO:0000256" key="5">
    <source>
        <dbReference type="ARBA" id="ARBA00023136"/>
    </source>
</evidence>
<dbReference type="Proteomes" id="UP000823902">
    <property type="component" value="Unassembled WGS sequence"/>
</dbReference>
<keyword evidence="5 6" id="KW-0472">Membrane</keyword>
<evidence type="ECO:0000256" key="1">
    <source>
        <dbReference type="ARBA" id="ARBA00004651"/>
    </source>
</evidence>
<accession>A0A9D2QA11</accession>
<reference evidence="7" key="2">
    <citation type="submission" date="2021-04" db="EMBL/GenBank/DDBJ databases">
        <authorList>
            <person name="Gilroy R."/>
        </authorList>
    </citation>
    <scope>NUCLEOTIDE SEQUENCE</scope>
    <source>
        <strain evidence="7">CHK196-7946</strain>
    </source>
</reference>
<dbReference type="AlphaFoldDB" id="A0A9D2QA11"/>
<evidence type="ECO:0000313" key="7">
    <source>
        <dbReference type="EMBL" id="HJC74554.1"/>
    </source>
</evidence>
<feature type="transmembrane region" description="Helical" evidence="6">
    <location>
        <begin position="234"/>
        <end position="253"/>
    </location>
</feature>
<evidence type="ECO:0000256" key="4">
    <source>
        <dbReference type="ARBA" id="ARBA00022989"/>
    </source>
</evidence>
<feature type="transmembrane region" description="Helical" evidence="6">
    <location>
        <begin position="192"/>
        <end position="213"/>
    </location>
</feature>
<evidence type="ECO:0000256" key="6">
    <source>
        <dbReference type="SAM" id="Phobius"/>
    </source>
</evidence>
<gene>
    <name evidence="7" type="primary">cbiQ</name>
    <name evidence="7" type="ORF">H9697_06360</name>
</gene>
<dbReference type="PANTHER" id="PTHR43723:SF1">
    <property type="entry name" value="COBALT TRANSPORT PROTEIN CBIQ"/>
    <property type="match status" value="1"/>
</dbReference>
<organism evidence="7 8">
    <name type="scientific">Candidatus Mediterraneibacter faecavium</name>
    <dbReference type="NCBI Taxonomy" id="2838668"/>
    <lineage>
        <taxon>Bacteria</taxon>
        <taxon>Bacillati</taxon>
        <taxon>Bacillota</taxon>
        <taxon>Clostridia</taxon>
        <taxon>Lachnospirales</taxon>
        <taxon>Lachnospiraceae</taxon>
        <taxon>Mediterraneibacter</taxon>
    </lineage>
</organism>
<comment type="subcellular location">
    <subcellularLocation>
        <location evidence="1">Cell membrane</location>
        <topology evidence="1">Multi-pass membrane protein</topology>
    </subcellularLocation>
</comment>
<dbReference type="EMBL" id="DWVY01000031">
    <property type="protein sequence ID" value="HJC74554.1"/>
    <property type="molecule type" value="Genomic_DNA"/>
</dbReference>
<dbReference type="PANTHER" id="PTHR43723">
    <property type="entry name" value="COBALT TRANSPORT PROTEIN CBIQ"/>
    <property type="match status" value="1"/>
</dbReference>
<proteinExistence type="predicted"/>
<feature type="transmembrane region" description="Helical" evidence="6">
    <location>
        <begin position="63"/>
        <end position="83"/>
    </location>
</feature>
<keyword evidence="3 6" id="KW-0812">Transmembrane</keyword>
<feature type="transmembrane region" description="Helical" evidence="6">
    <location>
        <begin position="22"/>
        <end position="51"/>
    </location>
</feature>
<name>A0A9D2QA11_9FIRM</name>
<dbReference type="InterPro" id="IPR012809">
    <property type="entry name" value="ECF_CbiQ"/>
</dbReference>
<protein>
    <submittedName>
        <fullName evidence="7">Cobalt ECF transporter T component CbiQ</fullName>
    </submittedName>
</protein>
<comment type="caution">
    <text evidence="7">The sequence shown here is derived from an EMBL/GenBank/DDBJ whole genome shotgun (WGS) entry which is preliminary data.</text>
</comment>
<keyword evidence="2" id="KW-1003">Cell membrane</keyword>
<dbReference type="CDD" id="cd16914">
    <property type="entry name" value="EcfT"/>
    <property type="match status" value="1"/>
</dbReference>
<keyword evidence="4 6" id="KW-1133">Transmembrane helix</keyword>
<dbReference type="NCBIfam" id="TIGR02454">
    <property type="entry name" value="ECF_T_CbiQ"/>
    <property type="match status" value="1"/>
</dbReference>
<evidence type="ECO:0000256" key="2">
    <source>
        <dbReference type="ARBA" id="ARBA00022475"/>
    </source>
</evidence>
<dbReference type="GO" id="GO:0006824">
    <property type="term" value="P:cobalt ion transport"/>
    <property type="evidence" value="ECO:0007669"/>
    <property type="project" value="InterPro"/>
</dbReference>
<sequence>MLLIDKLSYQSKLRYVNASEKLVYALLTLVLCILSRSVKVAVLVFAVNGVLTVGKGGIPLFRYIKLLMIPLAFLAAGTAAVMINVSRTPMDAFALQAGEWYVTGSCEGIRRGLGLCVTALSAVSSLYFLSLNTVMTDILCACRKMHFPPLLMELMLLIYRFIFVLFETAFSITVSQQSRLGNRGFRTRIRSFGMMGASLFILALKRSAALYDAMESRCYDGSIRVLSREHPVKTAEIAAIVLYGAVLVLVWLLCG</sequence>
<evidence type="ECO:0000313" key="8">
    <source>
        <dbReference type="Proteomes" id="UP000823902"/>
    </source>
</evidence>
<feature type="transmembrane region" description="Helical" evidence="6">
    <location>
        <begin position="109"/>
        <end position="129"/>
    </location>
</feature>
<dbReference type="InterPro" id="IPR052770">
    <property type="entry name" value="Cobalt_transport_CbiQ"/>
</dbReference>